<accession>A0AC34FXZ4</accession>
<reference evidence="2" key="1">
    <citation type="submission" date="2022-11" db="UniProtKB">
        <authorList>
            <consortium name="WormBaseParasite"/>
        </authorList>
    </citation>
    <scope>IDENTIFICATION</scope>
</reference>
<organism evidence="1 2">
    <name type="scientific">Panagrolaimus sp. ES5</name>
    <dbReference type="NCBI Taxonomy" id="591445"/>
    <lineage>
        <taxon>Eukaryota</taxon>
        <taxon>Metazoa</taxon>
        <taxon>Ecdysozoa</taxon>
        <taxon>Nematoda</taxon>
        <taxon>Chromadorea</taxon>
        <taxon>Rhabditida</taxon>
        <taxon>Tylenchina</taxon>
        <taxon>Panagrolaimomorpha</taxon>
        <taxon>Panagrolaimoidea</taxon>
        <taxon>Panagrolaimidae</taxon>
        <taxon>Panagrolaimus</taxon>
    </lineage>
</organism>
<evidence type="ECO:0000313" key="2">
    <source>
        <dbReference type="WBParaSite" id="ES5_v2.g22360.t1"/>
    </source>
</evidence>
<protein>
    <submittedName>
        <fullName evidence="2">Uncharacterized protein</fullName>
    </submittedName>
</protein>
<name>A0AC34FXZ4_9BILA</name>
<proteinExistence type="predicted"/>
<sequence>MKRMVDFVVVIFVIFCGIIFQNGSAAPATFSTSTTTKITWDCHLYAWRDGFAPAMKDIGLNGTEKLILHDSKTNSDKFSSFIRSHGLTKRCRPDNGTIVFMDRQEQQIPQLIVMVRYYSETFYSLIRLNIEELLASKSFVSQSLLGQFDESSIPVYTGTENPKSCTFVKKALHCFSLINDHVIKQTIYKLGKSEGKIVYGEYSSKNHSLSMLRIIEPVMAATWDGKNNDSSVYVYDEISDGWLYKLNGDETTAGGIRKQSMHKFPTTNKMLKNLWAIDKQLLIVSKCSELQCQYFWVQLHPESHSPFTCLFTSPINVITGVLTDIRLQPLIPELPEQQALSAGWILPDSKNSFWLLIILVSICLLIVLIILVIAFIYETIGFKRKNLIGKGSDEQYSNVFWKENDEEIACTISDSNFNELPPNPPAEKKKLPTEEENLSLLTPAVAPELPKSPVKSRHLFVDDENKTPESIKPEKRKSTKSKSAKKPEIPSKNEMGPYKEIKMSTHKPRALNPKKKGNRRTRRTPTIPDPDADKKSEKQLPKENKDDVMESIKVKTNLTKFEPLASGEFTTDTIKSKNEKENGRKRKSKSKSTKK</sequence>
<dbReference type="Proteomes" id="UP000887579">
    <property type="component" value="Unplaced"/>
</dbReference>
<evidence type="ECO:0000313" key="1">
    <source>
        <dbReference type="Proteomes" id="UP000887579"/>
    </source>
</evidence>
<dbReference type="WBParaSite" id="ES5_v2.g22360.t1">
    <property type="protein sequence ID" value="ES5_v2.g22360.t1"/>
    <property type="gene ID" value="ES5_v2.g22360"/>
</dbReference>